<evidence type="ECO:0000313" key="1">
    <source>
        <dbReference type="EMBL" id="PIR47336.1"/>
    </source>
</evidence>
<dbReference type="Proteomes" id="UP000230084">
    <property type="component" value="Unassembled WGS sequence"/>
</dbReference>
<comment type="caution">
    <text evidence="1">The sequence shown here is derived from an EMBL/GenBank/DDBJ whole genome shotgun (WGS) entry which is preliminary data.</text>
</comment>
<reference evidence="1 2" key="1">
    <citation type="submission" date="2017-09" db="EMBL/GenBank/DDBJ databases">
        <title>Depth-based differentiation of microbial function through sediment-hosted aquifers and enrichment of novel symbionts in the deep terrestrial subsurface.</title>
        <authorList>
            <person name="Probst A.J."/>
            <person name="Ladd B."/>
            <person name="Jarett J.K."/>
            <person name="Geller-Mcgrath D.E."/>
            <person name="Sieber C.M."/>
            <person name="Emerson J.B."/>
            <person name="Anantharaman K."/>
            <person name="Thomas B.C."/>
            <person name="Malmstrom R."/>
            <person name="Stieglmeier M."/>
            <person name="Klingl A."/>
            <person name="Woyke T."/>
            <person name="Ryan C.M."/>
            <person name="Banfield J.F."/>
        </authorList>
    </citation>
    <scope>NUCLEOTIDE SEQUENCE [LARGE SCALE GENOMIC DNA]</scope>
    <source>
        <strain evidence="1">CG10_big_fil_rev_8_21_14_0_10_50_16</strain>
    </source>
</reference>
<organism evidence="1 2">
    <name type="scientific">Candidatus Uhrbacteria bacterium CG10_big_fil_rev_8_21_14_0_10_50_16</name>
    <dbReference type="NCBI Taxonomy" id="1975039"/>
    <lineage>
        <taxon>Bacteria</taxon>
        <taxon>Candidatus Uhriibacteriota</taxon>
    </lineage>
</organism>
<sequence>MRKDLRQVFQLFSPYGTHVGYRSLVDLIGQDALDALVTIKLLAPTQRRQESFCESCDDTHLLPVHTDESGAPFIACSQSTDRQYLDPNDILAYSLNVRRLLDLFLDAEGVEPTQVNIKQDGVFWELGSVELAQGVQHLFFICGLDELTEENVRYARSRNNAAILFVSDHERVASTVEVHTVPLLNLIDEVDAEGLQLDETAEETHFRRDYAVDNEKSIKLDEHIILMLEEKKLLFQNKGLGQFAGKLPVNAQVVRMIEFLYNARYKNDPTVELSILANRFASDHKGTISTYKKQVNGAAVSYGTKEVIGKDGRDRYRLNPCLDCCK</sequence>
<proteinExistence type="predicted"/>
<evidence type="ECO:0000313" key="2">
    <source>
        <dbReference type="Proteomes" id="UP000230084"/>
    </source>
</evidence>
<protein>
    <submittedName>
        <fullName evidence="1">Uncharacterized protein</fullName>
    </submittedName>
</protein>
<dbReference type="AlphaFoldDB" id="A0A2H0RLN2"/>
<name>A0A2H0RLN2_9BACT</name>
<accession>A0A2H0RLN2</accession>
<gene>
    <name evidence="1" type="ORF">COV06_04065</name>
</gene>
<dbReference type="EMBL" id="PCYM01000009">
    <property type="protein sequence ID" value="PIR47336.1"/>
    <property type="molecule type" value="Genomic_DNA"/>
</dbReference>